<dbReference type="SUPFAM" id="SSF54236">
    <property type="entry name" value="Ubiquitin-like"/>
    <property type="match status" value="6"/>
</dbReference>
<dbReference type="eggNOG" id="KOG0001">
    <property type="taxonomic scope" value="Eukaryota"/>
</dbReference>
<dbReference type="Gene3D" id="3.10.20.90">
    <property type="entry name" value="Phosphatidylinositol 3-kinase Catalytic Subunit, Chain A, domain 1"/>
    <property type="match status" value="6"/>
</dbReference>
<comment type="caution">
    <text evidence="2">The sequence shown here is derived from an EMBL/GenBank/DDBJ whole genome shotgun (WGS) entry which is preliminary data.</text>
</comment>
<feature type="domain" description="Ubiquitin-like" evidence="1">
    <location>
        <begin position="162"/>
        <end position="236"/>
    </location>
</feature>
<feature type="domain" description="Ubiquitin-like" evidence="1">
    <location>
        <begin position="244"/>
        <end position="320"/>
    </location>
</feature>
<sequence>MKFFVRRLYPDQTTITLSGVDDSIRISDVKRIVQGKWEIDPKFQRLIFSGRELQDSQTVADCKITDECVVQLVESLRRPSAKIFVETHTGRRFAVDVDHNTTVIDVKRKIHSAEGVGPHCQRLISARRSDLRLNCSKTLEEYNIHHGDTLHLIITVPFLPATTIFVNTIDRPVYNIPLDVNHNTTVLDVKRMLRITCGVVPEGQYLINTGRQLEDSKTLEECDICDGGLLHVVFKKSFEPKNEIRVPQNKIRVIGIMGQLSLEYEGSATILDVKRKIRPRLSDVVPEHHELYFGEREMSNHDTLEHCGIRGGSILCMVLRDSVDKVLIKVKWNGDKGFQIWVAKSILVGAQWSTDIHSMQQRLVCASKELKDDSLPIGHYAKADCASVELELYTNEPDDDETVSLEETLVFQVKTVDGSKVTLNAESSETIRNLKARLTETHGVGFDGHILRFFGRELQDSATLEESGVQNVSLLHIIKICKHAQKPVQEPDATKINVTLPNKDALVIDNVATSDSVGSLKLQICSMKDIKPDEHRLVYRGSHLAGEDYSLAHFGIGDKSDVQLLPNKKKPDALEEYLMMSAEERENAVEPIKALRKKARSEGASDFYTYKFVKLPDILHESQRTILCELLDFMWHNTAIDGAIRTGMFLPILTDQLVAIVSSLDGDLDDKYKASKLIEKLKTRFYSVPGSESSTFKIVLSLTKGPSPCANFECLQTDARSTSEVLLNSPEDYKGGEMAFFVNDEVDILPRAAGSLVQYPPKVLRGITSVVEGYRMSLLILDKDDAAGIDLPLTLTGDDVVSFLAHRACAK</sequence>
<dbReference type="Proteomes" id="UP000266841">
    <property type="component" value="Unassembled WGS sequence"/>
</dbReference>
<dbReference type="EMBL" id="AGNL01002613">
    <property type="protein sequence ID" value="EJK75992.1"/>
    <property type="molecule type" value="Genomic_DNA"/>
</dbReference>
<dbReference type="PROSITE" id="PS50053">
    <property type="entry name" value="UBIQUITIN_2"/>
    <property type="match status" value="6"/>
</dbReference>
<dbReference type="PANTHER" id="PTHR10666">
    <property type="entry name" value="UBIQUITIN"/>
    <property type="match status" value="1"/>
</dbReference>
<evidence type="ECO:0000313" key="2">
    <source>
        <dbReference type="EMBL" id="EJK75992.1"/>
    </source>
</evidence>
<dbReference type="OMA" id="CIWYCVY"/>
<dbReference type="InterPro" id="IPR000626">
    <property type="entry name" value="Ubiquitin-like_dom"/>
</dbReference>
<accession>K0TQG2</accession>
<name>K0TQG2_THAOC</name>
<dbReference type="Gene3D" id="2.60.120.620">
    <property type="entry name" value="q2cbj1_9rhob like domain"/>
    <property type="match status" value="1"/>
</dbReference>
<dbReference type="InterPro" id="IPR029071">
    <property type="entry name" value="Ubiquitin-like_domsf"/>
</dbReference>
<organism evidence="2 3">
    <name type="scientific">Thalassiosira oceanica</name>
    <name type="common">Marine diatom</name>
    <dbReference type="NCBI Taxonomy" id="159749"/>
    <lineage>
        <taxon>Eukaryota</taxon>
        <taxon>Sar</taxon>
        <taxon>Stramenopiles</taxon>
        <taxon>Ochrophyta</taxon>
        <taxon>Bacillariophyta</taxon>
        <taxon>Coscinodiscophyceae</taxon>
        <taxon>Thalassiosirophycidae</taxon>
        <taxon>Thalassiosirales</taxon>
        <taxon>Thalassiosiraceae</taxon>
        <taxon>Thalassiosira</taxon>
    </lineage>
</organism>
<feature type="domain" description="Ubiquitin-like" evidence="1">
    <location>
        <begin position="409"/>
        <end position="478"/>
    </location>
</feature>
<gene>
    <name evidence="2" type="ORF">THAOC_02265</name>
</gene>
<protein>
    <recommendedName>
        <fullName evidence="1">Ubiquitin-like domain-containing protein</fullName>
    </recommendedName>
</protein>
<dbReference type="SMART" id="SM00213">
    <property type="entry name" value="UBQ"/>
    <property type="match status" value="6"/>
</dbReference>
<dbReference type="Pfam" id="PF00240">
    <property type="entry name" value="ubiquitin"/>
    <property type="match status" value="6"/>
</dbReference>
<reference evidence="2 3" key="1">
    <citation type="journal article" date="2012" name="Genome Biol.">
        <title>Genome and low-iron response of an oceanic diatom adapted to chronic iron limitation.</title>
        <authorList>
            <person name="Lommer M."/>
            <person name="Specht M."/>
            <person name="Roy A.S."/>
            <person name="Kraemer L."/>
            <person name="Andreson R."/>
            <person name="Gutowska M.A."/>
            <person name="Wolf J."/>
            <person name="Bergner S.V."/>
            <person name="Schilhabel M.B."/>
            <person name="Klostermeier U.C."/>
            <person name="Beiko R.G."/>
            <person name="Rosenstiel P."/>
            <person name="Hippler M."/>
            <person name="Laroche J."/>
        </authorList>
    </citation>
    <scope>NUCLEOTIDE SEQUENCE [LARGE SCALE GENOMIC DNA]</scope>
    <source>
        <strain evidence="2 3">CCMP1005</strain>
    </source>
</reference>
<proteinExistence type="predicted"/>
<evidence type="ECO:0000259" key="1">
    <source>
        <dbReference type="PROSITE" id="PS50053"/>
    </source>
</evidence>
<dbReference type="AlphaFoldDB" id="K0TQG2"/>
<feature type="domain" description="Ubiquitin-like" evidence="1">
    <location>
        <begin position="496"/>
        <end position="571"/>
    </location>
</feature>
<feature type="domain" description="Ubiquitin-like" evidence="1">
    <location>
        <begin position="1"/>
        <end position="79"/>
    </location>
</feature>
<dbReference type="PRINTS" id="PR00348">
    <property type="entry name" value="UBIQUITIN"/>
</dbReference>
<dbReference type="CDD" id="cd17039">
    <property type="entry name" value="Ubl_ubiquitin_like"/>
    <property type="match status" value="6"/>
</dbReference>
<feature type="domain" description="Ubiquitin-like" evidence="1">
    <location>
        <begin position="81"/>
        <end position="155"/>
    </location>
</feature>
<dbReference type="InterPro" id="IPR019956">
    <property type="entry name" value="Ubiquitin_dom"/>
</dbReference>
<evidence type="ECO:0000313" key="3">
    <source>
        <dbReference type="Proteomes" id="UP000266841"/>
    </source>
</evidence>
<dbReference type="InterPro" id="IPR050158">
    <property type="entry name" value="Ubiquitin_ubiquitin-like"/>
</dbReference>
<dbReference type="OrthoDB" id="43041at2759"/>
<keyword evidence="3" id="KW-1185">Reference proteome</keyword>